<sequence length="1331" mass="145514">MTGISDYRFHPALLDTALHILVHPVLTGNRDTALYYLPAKVGAIDIHQTMLEKPFPKTFFAHATFSRWSPESLSYNFTIVDDEGSVLCQIKELEAALHGHRMMKVEKIFEVSYSRTGLSVGSHRDPVTEIPEIADPSISRSDADDVFRQEPYRPRSGTNTTDSGYSTSSGVTCQAISPQLSNTSSVHVIEYVRGKEMEIREMVIKLDPIAELFIWFFASAGLDGDACLGFTRSLRREYQSWTVQVAVFDLAWTPAERSHAMQDLMAYPDCELEMFVDSTGFISVPRIVLAAPPSNRVPFDATLPWHYDGSELKQISKPAIPDEHILVRVTSATKNAELWAFCGVADGFSKPVIGITDGGLSNIVVAHRGSLVELETTWDACQADIHGPPVLAAAIAALAVGTASFSHPERLRKSLILVTHSDTEPGSHIVQLYSHLGLRVSTLSSSIDTADLERLYAQRPSIIVSGATDVSQWQVLQDLLPRHGKLFLWNHPEYGVANLLTTDPWSVGDALRCALHCSAVVAELFLPPLQLLDIPQVETVLATDVFDHQKSYLLVGGIGSLGLQIALWMYENGAREIVLTSRSGPESLVKREEFIARRLLTYLEGLPDLTLRTEAVDAQSTEEMAALVGHLDRPLGGCMLLSAVLNDRTFASQTTETFEAPFGPKVGAFEVLEHVVAVESLDFLITFSSVSGMFGNAGQTNYASANTALSGLTRKYKNAMSIVAPVILDSGISLGSDVVQNARLRHLSNWGMTARDLCDYIEDGIRKLREGPIWQYIPDFDWGLVHANMGPSTMYDHLLPAPEANLPKDHANSTTDSIRHIVCKVLDMKSEDLSSEVPLTAYGLDSLSAASLSHALRPLIAVSQFQLLADLTLRQLESRLEADRDAESDSSQATDAEQGSDDVMQGHIRDMVALVDKYASDIPYREPVQLHDTTAPVILITGTTGSLGAHVLARLLQSPTPRKIYAFLRKGKDDNPVMHRQIQAFKSRGLPSSVLASDRLVLVEGTLHESSMGLSPSLWDELYESVTHIVHLGWPVDFGTSLASFEPAIQGLRNLVDLASRSNNRPPAKIIFGSSSGIFRSNSLFAHSLVSSIPNNSRADLDSTQPAQEAAIHDPAVAVDSGYSESKWVAERLLSVAVERHAIHATIVRIGQLTGGLNGAWKTSEWIPSLVSASAALGCLPEGSGVVSWLPVDTAAAALVDMLDSPRPIVHLRHPRPVPWSTMMQHFASSLRVPLVPYAQWIARLEEGWADARARDRRYLEHAVRLQDFFRSARAGAGAPGLENNGLSVLMAMDAGVGVSETLRDPALPLLGAAEVEKWMGYWREIGFLPA</sequence>
<dbReference type="InterPro" id="IPR057326">
    <property type="entry name" value="KR_dom"/>
</dbReference>
<feature type="domain" description="Ketoreductase" evidence="4">
    <location>
        <begin position="550"/>
        <end position="730"/>
    </location>
</feature>
<evidence type="ECO:0000256" key="2">
    <source>
        <dbReference type="ARBA" id="ARBA00022553"/>
    </source>
</evidence>
<dbReference type="Gene3D" id="1.10.1200.10">
    <property type="entry name" value="ACP-like"/>
    <property type="match status" value="1"/>
</dbReference>
<feature type="region of interest" description="Disordered" evidence="3">
    <location>
        <begin position="144"/>
        <end position="167"/>
    </location>
</feature>
<dbReference type="Pfam" id="PF08659">
    <property type="entry name" value="KR"/>
    <property type="match status" value="1"/>
</dbReference>
<dbReference type="SMART" id="SM00822">
    <property type="entry name" value="PKS_KR"/>
    <property type="match status" value="1"/>
</dbReference>
<organism evidence="5 6">
    <name type="scientific">Grifola frondosa</name>
    <name type="common">Maitake</name>
    <name type="synonym">Polyporus frondosus</name>
    <dbReference type="NCBI Taxonomy" id="5627"/>
    <lineage>
        <taxon>Eukaryota</taxon>
        <taxon>Fungi</taxon>
        <taxon>Dikarya</taxon>
        <taxon>Basidiomycota</taxon>
        <taxon>Agaricomycotina</taxon>
        <taxon>Agaricomycetes</taxon>
        <taxon>Polyporales</taxon>
        <taxon>Grifolaceae</taxon>
        <taxon>Grifola</taxon>
    </lineage>
</organism>
<dbReference type="InterPro" id="IPR050091">
    <property type="entry name" value="PKS_NRPS_Biosynth_Enz"/>
</dbReference>
<dbReference type="PANTHER" id="PTHR43775">
    <property type="entry name" value="FATTY ACID SYNTHASE"/>
    <property type="match status" value="1"/>
</dbReference>
<protein>
    <submittedName>
        <fullName evidence="5">L-aminoadipate-semialdehyde dehydrogenase large subunit</fullName>
    </submittedName>
</protein>
<accession>A0A1C7LL73</accession>
<dbReference type="Pfam" id="PF07993">
    <property type="entry name" value="NAD_binding_4"/>
    <property type="match status" value="1"/>
</dbReference>
<dbReference type="STRING" id="5627.A0A1C7LL73"/>
<dbReference type="PANTHER" id="PTHR43775:SF37">
    <property type="entry name" value="SI:DKEY-61P9.11"/>
    <property type="match status" value="1"/>
</dbReference>
<dbReference type="InterPro" id="IPR036736">
    <property type="entry name" value="ACP-like_sf"/>
</dbReference>
<keyword evidence="6" id="KW-1185">Reference proteome</keyword>
<evidence type="ECO:0000256" key="3">
    <source>
        <dbReference type="SAM" id="MobiDB-lite"/>
    </source>
</evidence>
<evidence type="ECO:0000259" key="4">
    <source>
        <dbReference type="SMART" id="SM00822"/>
    </source>
</evidence>
<proteinExistence type="predicted"/>
<dbReference type="InterPro" id="IPR049551">
    <property type="entry name" value="PKS_DH_C"/>
</dbReference>
<feature type="compositionally biased region" description="Basic and acidic residues" evidence="3">
    <location>
        <begin position="144"/>
        <end position="153"/>
    </location>
</feature>
<dbReference type="SUPFAM" id="SSF47336">
    <property type="entry name" value="ACP-like"/>
    <property type="match status" value="1"/>
</dbReference>
<evidence type="ECO:0000313" key="6">
    <source>
        <dbReference type="Proteomes" id="UP000092993"/>
    </source>
</evidence>
<dbReference type="GO" id="GO:0006633">
    <property type="term" value="P:fatty acid biosynthetic process"/>
    <property type="evidence" value="ECO:0007669"/>
    <property type="project" value="TreeGrafter"/>
</dbReference>
<evidence type="ECO:0000256" key="1">
    <source>
        <dbReference type="ARBA" id="ARBA00022450"/>
    </source>
</evidence>
<dbReference type="InterPro" id="IPR013120">
    <property type="entry name" value="FAR_NAD-bd"/>
</dbReference>
<dbReference type="InterPro" id="IPR042104">
    <property type="entry name" value="PKS_dehydratase_sf"/>
</dbReference>
<dbReference type="InterPro" id="IPR036291">
    <property type="entry name" value="NAD(P)-bd_dom_sf"/>
</dbReference>
<dbReference type="InterPro" id="IPR013968">
    <property type="entry name" value="PKS_KR"/>
</dbReference>
<dbReference type="Pfam" id="PF00550">
    <property type="entry name" value="PP-binding"/>
    <property type="match status" value="1"/>
</dbReference>
<dbReference type="SUPFAM" id="SSF51735">
    <property type="entry name" value="NAD(P)-binding Rossmann-fold domains"/>
    <property type="match status" value="2"/>
</dbReference>
<name>A0A1C7LL73_GRIFR</name>
<dbReference type="Gene3D" id="3.40.50.720">
    <property type="entry name" value="NAD(P)-binding Rossmann-like Domain"/>
    <property type="match status" value="2"/>
</dbReference>
<keyword evidence="2" id="KW-0597">Phosphoprotein</keyword>
<dbReference type="EMBL" id="LUGG01000043">
    <property type="protein sequence ID" value="OBZ65511.1"/>
    <property type="molecule type" value="Genomic_DNA"/>
</dbReference>
<feature type="compositionally biased region" description="Polar residues" evidence="3">
    <location>
        <begin position="156"/>
        <end position="167"/>
    </location>
</feature>
<gene>
    <name evidence="5" type="primary">lys2_0</name>
    <name evidence="5" type="ORF">A0H81_14466</name>
</gene>
<dbReference type="Pfam" id="PF14765">
    <property type="entry name" value="PS-DH"/>
    <property type="match status" value="1"/>
</dbReference>
<reference evidence="5 6" key="1">
    <citation type="submission" date="2016-03" db="EMBL/GenBank/DDBJ databases">
        <title>Whole genome sequencing of Grifola frondosa 9006-11.</title>
        <authorList>
            <person name="Min B."/>
            <person name="Park H."/>
            <person name="Kim J.-G."/>
            <person name="Cho H."/>
            <person name="Oh Y.-L."/>
            <person name="Kong W.-S."/>
            <person name="Choi I.-G."/>
        </authorList>
    </citation>
    <scope>NUCLEOTIDE SEQUENCE [LARGE SCALE GENOMIC DNA]</scope>
    <source>
        <strain evidence="5 6">9006-11</strain>
    </source>
</reference>
<dbReference type="OrthoDB" id="329835at2759"/>
<evidence type="ECO:0000313" key="5">
    <source>
        <dbReference type="EMBL" id="OBZ65511.1"/>
    </source>
</evidence>
<dbReference type="InterPro" id="IPR009081">
    <property type="entry name" value="PP-bd_ACP"/>
</dbReference>
<feature type="region of interest" description="Disordered" evidence="3">
    <location>
        <begin position="881"/>
        <end position="902"/>
    </location>
</feature>
<comment type="caution">
    <text evidence="5">The sequence shown here is derived from an EMBL/GenBank/DDBJ whole genome shotgun (WGS) entry which is preliminary data.</text>
</comment>
<dbReference type="Gene3D" id="3.10.129.110">
    <property type="entry name" value="Polyketide synthase dehydratase"/>
    <property type="match status" value="1"/>
</dbReference>
<keyword evidence="1" id="KW-0596">Phosphopantetheine</keyword>
<dbReference type="GO" id="GO:0004312">
    <property type="term" value="F:fatty acid synthase activity"/>
    <property type="evidence" value="ECO:0007669"/>
    <property type="project" value="TreeGrafter"/>
</dbReference>
<dbReference type="Proteomes" id="UP000092993">
    <property type="component" value="Unassembled WGS sequence"/>
</dbReference>